<organism evidence="2 3">
    <name type="scientific">Collybiopsis luxurians FD-317 M1</name>
    <dbReference type="NCBI Taxonomy" id="944289"/>
    <lineage>
        <taxon>Eukaryota</taxon>
        <taxon>Fungi</taxon>
        <taxon>Dikarya</taxon>
        <taxon>Basidiomycota</taxon>
        <taxon>Agaricomycotina</taxon>
        <taxon>Agaricomycetes</taxon>
        <taxon>Agaricomycetidae</taxon>
        <taxon>Agaricales</taxon>
        <taxon>Marasmiineae</taxon>
        <taxon>Omphalotaceae</taxon>
        <taxon>Collybiopsis</taxon>
        <taxon>Collybiopsis luxurians</taxon>
    </lineage>
</organism>
<dbReference type="OrthoDB" id="3270311at2759"/>
<reference evidence="2 3" key="1">
    <citation type="submission" date="2014-04" db="EMBL/GenBank/DDBJ databases">
        <title>Evolutionary Origins and Diversification of the Mycorrhizal Mutualists.</title>
        <authorList>
            <consortium name="DOE Joint Genome Institute"/>
            <consortium name="Mycorrhizal Genomics Consortium"/>
            <person name="Kohler A."/>
            <person name="Kuo A."/>
            <person name="Nagy L.G."/>
            <person name="Floudas D."/>
            <person name="Copeland A."/>
            <person name="Barry K.W."/>
            <person name="Cichocki N."/>
            <person name="Veneault-Fourrey C."/>
            <person name="LaButti K."/>
            <person name="Lindquist E.A."/>
            <person name="Lipzen A."/>
            <person name="Lundell T."/>
            <person name="Morin E."/>
            <person name="Murat C."/>
            <person name="Riley R."/>
            <person name="Ohm R."/>
            <person name="Sun H."/>
            <person name="Tunlid A."/>
            <person name="Henrissat B."/>
            <person name="Grigoriev I.V."/>
            <person name="Hibbett D.S."/>
            <person name="Martin F."/>
        </authorList>
    </citation>
    <scope>NUCLEOTIDE SEQUENCE [LARGE SCALE GENOMIC DNA]</scope>
    <source>
        <strain evidence="2 3">FD-317 M1</strain>
    </source>
</reference>
<evidence type="ECO:0000313" key="2">
    <source>
        <dbReference type="EMBL" id="KIK50773.1"/>
    </source>
</evidence>
<dbReference type="HOGENOM" id="CLU_135144_0_0_1"/>
<protein>
    <submittedName>
        <fullName evidence="2">Uncharacterized protein</fullName>
    </submittedName>
</protein>
<keyword evidence="3" id="KW-1185">Reference proteome</keyword>
<sequence length="173" mass="18978">MDSLPSSSAGTCSSRSDTYISSGKPSGSSILWAHLLRKDAQQGNSSTEANQLPLPPLAPSDKLGTSTRILLLDTQAHLEKFAKSVEDLTVKVDCAKQEIVTVKTLFEQDREVLLGDFVDKLSRSQSEIQKTVGSPAQANQLEDLRKNVELKLESMDQRLNSMQMVFLNSHLSC</sequence>
<gene>
    <name evidence="2" type="ORF">GYMLUDRAFT_182295</name>
</gene>
<proteinExistence type="predicted"/>
<evidence type="ECO:0000313" key="3">
    <source>
        <dbReference type="Proteomes" id="UP000053593"/>
    </source>
</evidence>
<dbReference type="Proteomes" id="UP000053593">
    <property type="component" value="Unassembled WGS sequence"/>
</dbReference>
<dbReference type="EMBL" id="KN834885">
    <property type="protein sequence ID" value="KIK50773.1"/>
    <property type="molecule type" value="Genomic_DNA"/>
</dbReference>
<name>A0A0D0C7L6_9AGAR</name>
<evidence type="ECO:0000256" key="1">
    <source>
        <dbReference type="SAM" id="MobiDB-lite"/>
    </source>
</evidence>
<dbReference type="AlphaFoldDB" id="A0A0D0C7L6"/>
<accession>A0A0D0C7L6</accession>
<feature type="region of interest" description="Disordered" evidence="1">
    <location>
        <begin position="1"/>
        <end position="25"/>
    </location>
</feature>